<dbReference type="SMART" id="SM00415">
    <property type="entry name" value="HSF"/>
    <property type="match status" value="1"/>
</dbReference>
<dbReference type="PANTHER" id="PTHR10015">
    <property type="entry name" value="HEAT SHOCK TRANSCRIPTION FACTOR"/>
    <property type="match status" value="1"/>
</dbReference>
<accession>A0AAD2CT96</accession>
<proteinExistence type="inferred from homology"/>
<comment type="similarity">
    <text evidence="4">Belongs to the HSF family.</text>
</comment>
<dbReference type="GO" id="GO:0043565">
    <property type="term" value="F:sequence-specific DNA binding"/>
    <property type="evidence" value="ECO:0007669"/>
    <property type="project" value="InterPro"/>
</dbReference>
<keyword evidence="7" id="KW-1185">Reference proteome</keyword>
<dbReference type="AlphaFoldDB" id="A0AAD2CT96"/>
<comment type="subcellular location">
    <subcellularLocation>
        <location evidence="1">Nucleus</location>
    </subcellularLocation>
</comment>
<organism evidence="6 7">
    <name type="scientific">Cylindrotheca closterium</name>
    <dbReference type="NCBI Taxonomy" id="2856"/>
    <lineage>
        <taxon>Eukaryota</taxon>
        <taxon>Sar</taxon>
        <taxon>Stramenopiles</taxon>
        <taxon>Ochrophyta</taxon>
        <taxon>Bacillariophyta</taxon>
        <taxon>Bacillariophyceae</taxon>
        <taxon>Bacillariophycidae</taxon>
        <taxon>Bacillariales</taxon>
        <taxon>Bacillariaceae</taxon>
        <taxon>Cylindrotheca</taxon>
    </lineage>
</organism>
<dbReference type="SUPFAM" id="SSF46785">
    <property type="entry name" value="Winged helix' DNA-binding domain"/>
    <property type="match status" value="1"/>
</dbReference>
<evidence type="ECO:0000256" key="2">
    <source>
        <dbReference type="ARBA" id="ARBA00023125"/>
    </source>
</evidence>
<name>A0AAD2CT96_9STRA</name>
<dbReference type="InterPro" id="IPR036390">
    <property type="entry name" value="WH_DNA-bd_sf"/>
</dbReference>
<evidence type="ECO:0000313" key="7">
    <source>
        <dbReference type="Proteomes" id="UP001295423"/>
    </source>
</evidence>
<dbReference type="FunFam" id="1.10.10.10:FF:000479">
    <property type="entry name" value="Predicted protein"/>
    <property type="match status" value="1"/>
</dbReference>
<dbReference type="GO" id="GO:0005634">
    <property type="term" value="C:nucleus"/>
    <property type="evidence" value="ECO:0007669"/>
    <property type="project" value="UniProtKB-SubCell"/>
</dbReference>
<evidence type="ECO:0000256" key="1">
    <source>
        <dbReference type="ARBA" id="ARBA00004123"/>
    </source>
</evidence>
<dbReference type="InterPro" id="IPR000232">
    <property type="entry name" value="HSF_DNA-bd"/>
</dbReference>
<dbReference type="Proteomes" id="UP001295423">
    <property type="component" value="Unassembled WGS sequence"/>
</dbReference>
<gene>
    <name evidence="6" type="ORF">CYCCA115_LOCUS4746</name>
</gene>
<keyword evidence="3" id="KW-0539">Nucleus</keyword>
<protein>
    <recommendedName>
        <fullName evidence="5">HSF-type DNA-binding domain-containing protein</fullName>
    </recommendedName>
</protein>
<dbReference type="PANTHER" id="PTHR10015:SF206">
    <property type="entry name" value="HSF-TYPE DNA-BINDING DOMAIN-CONTAINING PROTEIN"/>
    <property type="match status" value="1"/>
</dbReference>
<evidence type="ECO:0000256" key="4">
    <source>
        <dbReference type="RuleBase" id="RU004020"/>
    </source>
</evidence>
<dbReference type="GO" id="GO:0003700">
    <property type="term" value="F:DNA-binding transcription factor activity"/>
    <property type="evidence" value="ECO:0007669"/>
    <property type="project" value="InterPro"/>
</dbReference>
<dbReference type="InterPro" id="IPR036388">
    <property type="entry name" value="WH-like_DNA-bd_sf"/>
</dbReference>
<sequence>MTSQSSTPRKRTIRGGSAAQFPGKLHDMLCYVEKQGLHSIISWNFDGRSFMIHDPEKLMTILPIFFEQTKYRSFRRQLNMWHFERILDGPNRDSFHHPFFLRGNKELCAYMSRDAKSLPAGTPLRKLSCVEQGMSVLQTSQPLQRMLNTIYQTRANNVVDEMRRGGVNSRASSSSPQGLALSETGNSQVCDQASFAGRSFFPLEITPKQPTLKSCVPSSQSLLAVNQNTKFQSGSLERDLDSIMSMEYQKNNIPAGILELIENDKV</sequence>
<comment type="caution">
    <text evidence="6">The sequence shown here is derived from an EMBL/GenBank/DDBJ whole genome shotgun (WGS) entry which is preliminary data.</text>
</comment>
<feature type="domain" description="HSF-type DNA-binding" evidence="5">
    <location>
        <begin position="17"/>
        <end position="114"/>
    </location>
</feature>
<keyword evidence="2" id="KW-0238">DNA-binding</keyword>
<evidence type="ECO:0000259" key="5">
    <source>
        <dbReference type="SMART" id="SM00415"/>
    </source>
</evidence>
<evidence type="ECO:0000313" key="6">
    <source>
        <dbReference type="EMBL" id="CAJ1935416.1"/>
    </source>
</evidence>
<dbReference type="Pfam" id="PF00447">
    <property type="entry name" value="HSF_DNA-bind"/>
    <property type="match status" value="1"/>
</dbReference>
<dbReference type="EMBL" id="CAKOGP040000469">
    <property type="protein sequence ID" value="CAJ1935416.1"/>
    <property type="molecule type" value="Genomic_DNA"/>
</dbReference>
<evidence type="ECO:0000256" key="3">
    <source>
        <dbReference type="ARBA" id="ARBA00023242"/>
    </source>
</evidence>
<dbReference type="Gene3D" id="1.10.10.10">
    <property type="entry name" value="Winged helix-like DNA-binding domain superfamily/Winged helix DNA-binding domain"/>
    <property type="match status" value="1"/>
</dbReference>
<reference evidence="6" key="1">
    <citation type="submission" date="2023-08" db="EMBL/GenBank/DDBJ databases">
        <authorList>
            <person name="Audoor S."/>
            <person name="Bilcke G."/>
        </authorList>
    </citation>
    <scope>NUCLEOTIDE SEQUENCE</scope>
</reference>